<keyword evidence="1" id="KW-0540">Nuclease</keyword>
<evidence type="ECO:0000256" key="2">
    <source>
        <dbReference type="ARBA" id="ARBA00022801"/>
    </source>
</evidence>
<dbReference type="PANTHER" id="PTHR30231:SF4">
    <property type="entry name" value="PROTEIN NEN2"/>
    <property type="match status" value="1"/>
</dbReference>
<dbReference type="Pfam" id="PF00929">
    <property type="entry name" value="RNase_T"/>
    <property type="match status" value="1"/>
</dbReference>
<dbReference type="Proteomes" id="UP000291289">
    <property type="component" value="Unassembled WGS sequence"/>
</dbReference>
<dbReference type="RefSeq" id="WP_131285059.1">
    <property type="nucleotide sequence ID" value="NZ_RXLP01000026.1"/>
</dbReference>
<evidence type="ECO:0000256" key="1">
    <source>
        <dbReference type="ARBA" id="ARBA00022722"/>
    </source>
</evidence>
<dbReference type="GO" id="GO:0003676">
    <property type="term" value="F:nucleic acid binding"/>
    <property type="evidence" value="ECO:0007669"/>
    <property type="project" value="InterPro"/>
</dbReference>
<proteinExistence type="predicted"/>
<comment type="caution">
    <text evidence="6">The sequence shown here is derived from an EMBL/GenBank/DDBJ whole genome shotgun (WGS) entry which is preliminary data.</text>
</comment>
<protein>
    <submittedName>
        <fullName evidence="6">3'-5' exonuclease</fullName>
    </submittedName>
</protein>
<organism evidence="6 7">
    <name type="scientific">Alloscardovia theropitheci</name>
    <dbReference type="NCBI Taxonomy" id="2496842"/>
    <lineage>
        <taxon>Bacteria</taxon>
        <taxon>Bacillati</taxon>
        <taxon>Actinomycetota</taxon>
        <taxon>Actinomycetes</taxon>
        <taxon>Bifidobacteriales</taxon>
        <taxon>Bifidobacteriaceae</taxon>
        <taxon>Alloscardovia</taxon>
    </lineage>
</organism>
<keyword evidence="3 6" id="KW-0269">Exonuclease</keyword>
<dbReference type="GO" id="GO:0005829">
    <property type="term" value="C:cytosol"/>
    <property type="evidence" value="ECO:0007669"/>
    <property type="project" value="TreeGrafter"/>
</dbReference>
<dbReference type="InterPro" id="IPR036397">
    <property type="entry name" value="RNaseH_sf"/>
</dbReference>
<evidence type="ECO:0000313" key="6">
    <source>
        <dbReference type="EMBL" id="TCD53743.1"/>
    </source>
</evidence>
<sequence length="374" mass="42579">MFERARRFIEKFSNYTMRDVVRGLDRSKSRVYYARPQRYYVVNQYADTVVLDTETTGLDNDAEIVQIGAVYLRNGVVVGEYDQLVKPKVYKPIVARISGFSETDLMYQPDIRQVLPGFIASINGLVIVGHNIGFDINQLNNEARRMGHPLVNPRAVVDTLELSRYIFPTVRSHTLQATMHMVGIYEEEEHTALSDARYTLECWRRLTAIPRPYTYTTEQMRRAQETAEALKNKHEDSLRLARKAAYKASYLADSDLTPRNSKPDGFCIETMDCGVDILGEQHHQEVLAPYGYGAWLWVFVVPGEIPTGKYAGEKTYMVYLDGVEIGYLSHIQMIKHANQVPDSGAVMLAHIANTKADRDKGKFNLKLEMPDPVV</sequence>
<gene>
    <name evidence="6" type="ORF">EJ419_07190</name>
</gene>
<dbReference type="SMART" id="SM00479">
    <property type="entry name" value="EXOIII"/>
    <property type="match status" value="1"/>
</dbReference>
<dbReference type="FunFam" id="3.30.420.10:FF:000045">
    <property type="entry name" value="3'-5' exonuclease DinG"/>
    <property type="match status" value="1"/>
</dbReference>
<dbReference type="GO" id="GO:0008408">
    <property type="term" value="F:3'-5' exonuclease activity"/>
    <property type="evidence" value="ECO:0007669"/>
    <property type="project" value="TreeGrafter"/>
</dbReference>
<dbReference type="Gene3D" id="3.30.420.10">
    <property type="entry name" value="Ribonuclease H-like superfamily/Ribonuclease H"/>
    <property type="match status" value="1"/>
</dbReference>
<evidence type="ECO:0000259" key="5">
    <source>
        <dbReference type="SMART" id="SM00479"/>
    </source>
</evidence>
<evidence type="ECO:0000313" key="7">
    <source>
        <dbReference type="Proteomes" id="UP000291289"/>
    </source>
</evidence>
<dbReference type="CDD" id="cd06127">
    <property type="entry name" value="DEDDh"/>
    <property type="match status" value="1"/>
</dbReference>
<accession>A0A4R0QNH7</accession>
<keyword evidence="4" id="KW-0175">Coiled coil</keyword>
<dbReference type="AlphaFoldDB" id="A0A4R0QNH7"/>
<keyword evidence="2" id="KW-0378">Hydrolase</keyword>
<evidence type="ECO:0000256" key="3">
    <source>
        <dbReference type="ARBA" id="ARBA00022839"/>
    </source>
</evidence>
<feature type="coiled-coil region" evidence="4">
    <location>
        <begin position="213"/>
        <end position="240"/>
    </location>
</feature>
<dbReference type="InterPro" id="IPR013520">
    <property type="entry name" value="Ribonucl_H"/>
</dbReference>
<name>A0A4R0QNH7_9BIFI</name>
<reference evidence="6 7" key="1">
    <citation type="submission" date="2018-12" db="EMBL/GenBank/DDBJ databases">
        <title>Alloscrdovia theropitheci sp. nov: a novel taxon from the feces of the bleeding-herat monkey (Theropithecus geleda).</title>
        <authorList>
            <person name="Modesto M."/>
        </authorList>
    </citation>
    <scope>NUCLEOTIDE SEQUENCE [LARGE SCALE GENOMIC DNA]</scope>
    <source>
        <strain evidence="6 7">GLDI4/2</strain>
    </source>
</reference>
<keyword evidence="7" id="KW-1185">Reference proteome</keyword>
<evidence type="ECO:0000256" key="4">
    <source>
        <dbReference type="SAM" id="Coils"/>
    </source>
</evidence>
<dbReference type="EMBL" id="RXLP01000026">
    <property type="protein sequence ID" value="TCD53743.1"/>
    <property type="molecule type" value="Genomic_DNA"/>
</dbReference>
<dbReference type="InterPro" id="IPR012337">
    <property type="entry name" value="RNaseH-like_sf"/>
</dbReference>
<feature type="domain" description="Exonuclease" evidence="5">
    <location>
        <begin position="47"/>
        <end position="212"/>
    </location>
</feature>
<dbReference type="OrthoDB" id="190275at2"/>
<dbReference type="PANTHER" id="PTHR30231">
    <property type="entry name" value="DNA POLYMERASE III SUBUNIT EPSILON"/>
    <property type="match status" value="1"/>
</dbReference>
<dbReference type="SUPFAM" id="SSF53098">
    <property type="entry name" value="Ribonuclease H-like"/>
    <property type="match status" value="1"/>
</dbReference>